<evidence type="ECO:0000256" key="3">
    <source>
        <dbReference type="ARBA" id="ARBA00022500"/>
    </source>
</evidence>
<evidence type="ECO:0000256" key="1">
    <source>
        <dbReference type="ARBA" id="ARBA00004651"/>
    </source>
</evidence>
<dbReference type="RefSeq" id="WP_013469029.1">
    <property type="nucleotide sequence ID" value="NC_014810.2"/>
</dbReference>
<feature type="domain" description="HAMP" evidence="12">
    <location>
        <begin position="307"/>
        <end position="361"/>
    </location>
</feature>
<dbReference type="STRING" id="936155.HFELIS_05760"/>
<keyword evidence="5 10" id="KW-1133">Transmembrane helix</keyword>
<keyword evidence="3" id="KW-0145">Chemotaxis</keyword>
<comment type="similarity">
    <text evidence="8">Belongs to the methyl-accepting chemotaxis (MCP) protein family.</text>
</comment>
<dbReference type="eggNOG" id="COG0840">
    <property type="taxonomic scope" value="Bacteria"/>
</dbReference>
<dbReference type="Gene3D" id="3.30.450.20">
    <property type="entry name" value="PAS domain"/>
    <property type="match status" value="2"/>
</dbReference>
<dbReference type="CDD" id="cd12913">
    <property type="entry name" value="PDC1_MCP_like"/>
    <property type="match status" value="1"/>
</dbReference>
<dbReference type="PANTHER" id="PTHR32089:SF112">
    <property type="entry name" value="LYSOZYME-LIKE PROTEIN-RELATED"/>
    <property type="match status" value="1"/>
</dbReference>
<evidence type="ECO:0000256" key="2">
    <source>
        <dbReference type="ARBA" id="ARBA00022475"/>
    </source>
</evidence>
<dbReference type="InterPro" id="IPR029151">
    <property type="entry name" value="Sensor-like_sf"/>
</dbReference>
<dbReference type="SMART" id="SM00283">
    <property type="entry name" value="MA"/>
    <property type="match status" value="1"/>
</dbReference>
<dbReference type="InterPro" id="IPR004089">
    <property type="entry name" value="MCPsignal_dom"/>
</dbReference>
<keyword evidence="2" id="KW-1003">Cell membrane</keyword>
<dbReference type="PANTHER" id="PTHR32089">
    <property type="entry name" value="METHYL-ACCEPTING CHEMOTAXIS PROTEIN MCPB"/>
    <property type="match status" value="1"/>
</dbReference>
<dbReference type="PROSITE" id="PS50885">
    <property type="entry name" value="HAMP"/>
    <property type="match status" value="1"/>
</dbReference>
<evidence type="ECO:0000259" key="11">
    <source>
        <dbReference type="PROSITE" id="PS50111"/>
    </source>
</evidence>
<evidence type="ECO:0000256" key="10">
    <source>
        <dbReference type="SAM" id="Phobius"/>
    </source>
</evidence>
<dbReference type="GO" id="GO:0006935">
    <property type="term" value="P:chemotaxis"/>
    <property type="evidence" value="ECO:0007669"/>
    <property type="project" value="UniProtKB-KW"/>
</dbReference>
<dbReference type="InterPro" id="IPR003660">
    <property type="entry name" value="HAMP_dom"/>
</dbReference>
<evidence type="ECO:0000256" key="4">
    <source>
        <dbReference type="ARBA" id="ARBA00022692"/>
    </source>
</evidence>
<evidence type="ECO:0000313" key="13">
    <source>
        <dbReference type="EMBL" id="CBY82660.1"/>
    </source>
</evidence>
<dbReference type="SUPFAM" id="SSF103190">
    <property type="entry name" value="Sensory domain-like"/>
    <property type="match status" value="1"/>
</dbReference>
<evidence type="ECO:0000256" key="8">
    <source>
        <dbReference type="ARBA" id="ARBA00029447"/>
    </source>
</evidence>
<keyword evidence="14" id="KW-1185">Reference proteome</keyword>
<dbReference type="GO" id="GO:0005886">
    <property type="term" value="C:plasma membrane"/>
    <property type="evidence" value="ECO:0007669"/>
    <property type="project" value="UniProtKB-SubCell"/>
</dbReference>
<evidence type="ECO:0000259" key="12">
    <source>
        <dbReference type="PROSITE" id="PS50885"/>
    </source>
</evidence>
<dbReference type="EMBL" id="FQ670179">
    <property type="protein sequence ID" value="CBY82660.1"/>
    <property type="molecule type" value="Genomic_DNA"/>
</dbReference>
<dbReference type="HOGENOM" id="CLU_000445_107_19_7"/>
<dbReference type="CDD" id="cd06225">
    <property type="entry name" value="HAMP"/>
    <property type="match status" value="1"/>
</dbReference>
<reference evidence="13 14" key="1">
    <citation type="journal article" date="2011" name="Genome Biol. Evol.">
        <title>Comparative whole genome sequence analysis of the carcinogenic bacterial model pathogen Helicobacter felis.</title>
        <authorList>
            <person name="Arnold I.C."/>
            <person name="Zigova Z."/>
            <person name="Holden M."/>
            <person name="Lawley T.D."/>
            <person name="Rad R."/>
            <person name="Dougan G."/>
            <person name="Falkow S."/>
            <person name="Bentley S.D."/>
            <person name="Muller A."/>
        </authorList>
    </citation>
    <scope>NUCLEOTIDE SEQUENCE [LARGE SCALE GENOMIC DNA]</scope>
    <source>
        <strain evidence="14">ATCC 49179 / CCUG 28539 / NCTC 12436 / CS1</strain>
    </source>
</reference>
<dbReference type="GO" id="GO:0007165">
    <property type="term" value="P:signal transduction"/>
    <property type="evidence" value="ECO:0007669"/>
    <property type="project" value="UniProtKB-KW"/>
</dbReference>
<keyword evidence="4 10" id="KW-0812">Transmembrane</keyword>
<feature type="transmembrane region" description="Helical" evidence="10">
    <location>
        <begin position="287"/>
        <end position="310"/>
    </location>
</feature>
<dbReference type="KEGG" id="hfe:HFELIS_05760"/>
<dbReference type="GeneID" id="36133778"/>
<name>E7AA88_HELFC</name>
<evidence type="ECO:0000256" key="7">
    <source>
        <dbReference type="ARBA" id="ARBA00023224"/>
    </source>
</evidence>
<dbReference type="AlphaFoldDB" id="E7AA88"/>
<evidence type="ECO:0000256" key="9">
    <source>
        <dbReference type="PROSITE-ProRule" id="PRU00284"/>
    </source>
</evidence>
<dbReference type="InterPro" id="IPR033479">
    <property type="entry name" value="dCache_1"/>
</dbReference>
<dbReference type="OrthoDB" id="5348717at2"/>
<comment type="subcellular location">
    <subcellularLocation>
        <location evidence="1">Cell membrane</location>
        <topology evidence="1">Multi-pass membrane protein</topology>
    </subcellularLocation>
</comment>
<dbReference type="Proteomes" id="UP000007934">
    <property type="component" value="Chromosome"/>
</dbReference>
<accession>E7AA88</accession>
<evidence type="ECO:0000313" key="14">
    <source>
        <dbReference type="Proteomes" id="UP000007934"/>
    </source>
</evidence>
<evidence type="ECO:0000256" key="6">
    <source>
        <dbReference type="ARBA" id="ARBA00023136"/>
    </source>
</evidence>
<protein>
    <submittedName>
        <fullName evidence="13">Methyl-accepting chemotaxis sensory transducer</fullName>
    </submittedName>
</protein>
<organism evidence="13 14">
    <name type="scientific">Helicobacter felis (strain ATCC 49179 / CCUG 28539 / NCTC 12436 / CS1)</name>
    <dbReference type="NCBI Taxonomy" id="936155"/>
    <lineage>
        <taxon>Bacteria</taxon>
        <taxon>Pseudomonadati</taxon>
        <taxon>Campylobacterota</taxon>
        <taxon>Epsilonproteobacteria</taxon>
        <taxon>Campylobacterales</taxon>
        <taxon>Helicobacteraceae</taxon>
        <taxon>Helicobacter</taxon>
    </lineage>
</organism>
<dbReference type="Gene3D" id="1.10.287.950">
    <property type="entry name" value="Methyl-accepting chemotaxis protein"/>
    <property type="match status" value="1"/>
</dbReference>
<dbReference type="PROSITE" id="PS50111">
    <property type="entry name" value="CHEMOTAXIS_TRANSDUC_2"/>
    <property type="match status" value="1"/>
</dbReference>
<dbReference type="Pfam" id="PF00672">
    <property type="entry name" value="HAMP"/>
    <property type="match status" value="1"/>
</dbReference>
<sequence>MILILKVGVVAMSFKTKVALVFAILLSASFAVTVGILNYRLYSRMTRTAKIQLEKTVDLLSYSLKGWDDAIRGALQNTSKQLDKMDLNDIRTVQKVLDYVQYGMDSTDLHFAFEDGRIYKTVGHIPKGYDPRQRAWYKQAKNAQGLIITEPYIDLFTSRLVVSYAVPIIQNGVFKGVLGSDIPLTYVEDSAKDHSTNDVRIYFLDQKGFILGSGPLEQGKRFLEVYPEKASIFKEIQSHHDGLIESDVDGKPKYYVYTTVPGFSWKVLAVSDKNFVLKDLSIIQQTIIAISIIATVISIILLFILLNILFKPLKRLTKLIQALASKDGDLTIRLAVHGKDEIAVISKSFNTFLDKTHGVISTIKHNSTQNTQIAHDLHDRSSEVSNNATEEQQRIKVVVHNGEDVIAHILTGADNAASNSDNLMDTTHTLEKVRTTIEEFSRGLGKNAQLGVDCSNKLERASKDTEEIKKVLTIIADIADQTNLLALNAAIEAARAGEHGRGFAVVADEVRKLAEKTQSSLGEVHGVINGVVQSVNDISKDLHSNAQEIVKVSEAAHSLQGVVDENVRGIQTIINTTIKDVQAFKEVAKLAQNIMEQIHAIENLATSNQESVKAVAQASTSLNQTADVFAHELGKFKT</sequence>
<keyword evidence="6 10" id="KW-0472">Membrane</keyword>
<gene>
    <name evidence="13" type="ordered locus">Hfelis_05760</name>
</gene>
<dbReference type="SUPFAM" id="SSF58104">
    <property type="entry name" value="Methyl-accepting chemotaxis protein (MCP) signaling domain"/>
    <property type="match status" value="1"/>
</dbReference>
<proteinExistence type="inferred from homology"/>
<feature type="domain" description="Methyl-accepting transducer" evidence="11">
    <location>
        <begin position="366"/>
        <end position="626"/>
    </location>
</feature>
<keyword evidence="7 9" id="KW-0807">Transducer</keyword>
<evidence type="ECO:0000256" key="5">
    <source>
        <dbReference type="ARBA" id="ARBA00022989"/>
    </source>
</evidence>
<dbReference type="Pfam" id="PF00015">
    <property type="entry name" value="MCPsignal"/>
    <property type="match status" value="1"/>
</dbReference>
<dbReference type="SMART" id="SM00304">
    <property type="entry name" value="HAMP"/>
    <property type="match status" value="1"/>
</dbReference>
<dbReference type="Pfam" id="PF02743">
    <property type="entry name" value="dCache_1"/>
    <property type="match status" value="1"/>
</dbReference>